<proteinExistence type="predicted"/>
<accession>A0A9D4LKL6</accession>
<reference evidence="1" key="1">
    <citation type="journal article" date="2019" name="bioRxiv">
        <title>The Genome of the Zebra Mussel, Dreissena polymorpha: A Resource for Invasive Species Research.</title>
        <authorList>
            <person name="McCartney M.A."/>
            <person name="Auch B."/>
            <person name="Kono T."/>
            <person name="Mallez S."/>
            <person name="Zhang Y."/>
            <person name="Obille A."/>
            <person name="Becker A."/>
            <person name="Abrahante J.E."/>
            <person name="Garbe J."/>
            <person name="Badalamenti J.P."/>
            <person name="Herman A."/>
            <person name="Mangelson H."/>
            <person name="Liachko I."/>
            <person name="Sullivan S."/>
            <person name="Sone E.D."/>
            <person name="Koren S."/>
            <person name="Silverstein K.A.T."/>
            <person name="Beckman K.B."/>
            <person name="Gohl D.M."/>
        </authorList>
    </citation>
    <scope>NUCLEOTIDE SEQUENCE</scope>
    <source>
        <strain evidence="1">Duluth1</strain>
        <tissue evidence="1">Whole animal</tissue>
    </source>
</reference>
<evidence type="ECO:0000313" key="1">
    <source>
        <dbReference type="EMBL" id="KAH3859434.1"/>
    </source>
</evidence>
<sequence>MAAVDEAFAVREIRPRIFRARIDTLSYLSEKQIVERYRLSTEGIIYLEELIRADCEPMSKDLSIV</sequence>
<gene>
    <name evidence="1" type="ORF">DPMN_102248</name>
</gene>
<keyword evidence="2" id="KW-1185">Reference proteome</keyword>
<dbReference type="AlphaFoldDB" id="A0A9D4LKL6"/>
<reference evidence="1" key="2">
    <citation type="submission" date="2020-11" db="EMBL/GenBank/DDBJ databases">
        <authorList>
            <person name="McCartney M.A."/>
            <person name="Auch B."/>
            <person name="Kono T."/>
            <person name="Mallez S."/>
            <person name="Becker A."/>
            <person name="Gohl D.M."/>
            <person name="Silverstein K.A.T."/>
            <person name="Koren S."/>
            <person name="Bechman K.B."/>
            <person name="Herman A."/>
            <person name="Abrahante J.E."/>
            <person name="Garbe J."/>
        </authorList>
    </citation>
    <scope>NUCLEOTIDE SEQUENCE</scope>
    <source>
        <strain evidence="1">Duluth1</strain>
        <tissue evidence="1">Whole animal</tissue>
    </source>
</reference>
<dbReference type="Proteomes" id="UP000828390">
    <property type="component" value="Unassembled WGS sequence"/>
</dbReference>
<protein>
    <submittedName>
        <fullName evidence="1">Uncharacterized protein</fullName>
    </submittedName>
</protein>
<name>A0A9D4LKL6_DREPO</name>
<organism evidence="1 2">
    <name type="scientific">Dreissena polymorpha</name>
    <name type="common">Zebra mussel</name>
    <name type="synonym">Mytilus polymorpha</name>
    <dbReference type="NCBI Taxonomy" id="45954"/>
    <lineage>
        <taxon>Eukaryota</taxon>
        <taxon>Metazoa</taxon>
        <taxon>Spiralia</taxon>
        <taxon>Lophotrochozoa</taxon>
        <taxon>Mollusca</taxon>
        <taxon>Bivalvia</taxon>
        <taxon>Autobranchia</taxon>
        <taxon>Heteroconchia</taxon>
        <taxon>Euheterodonta</taxon>
        <taxon>Imparidentia</taxon>
        <taxon>Neoheterodontei</taxon>
        <taxon>Myida</taxon>
        <taxon>Dreissenoidea</taxon>
        <taxon>Dreissenidae</taxon>
        <taxon>Dreissena</taxon>
    </lineage>
</organism>
<evidence type="ECO:0000313" key="2">
    <source>
        <dbReference type="Proteomes" id="UP000828390"/>
    </source>
</evidence>
<dbReference type="EMBL" id="JAIWYP010000003">
    <property type="protein sequence ID" value="KAH3859434.1"/>
    <property type="molecule type" value="Genomic_DNA"/>
</dbReference>
<comment type="caution">
    <text evidence="1">The sequence shown here is derived from an EMBL/GenBank/DDBJ whole genome shotgun (WGS) entry which is preliminary data.</text>
</comment>